<reference evidence="14 15" key="1">
    <citation type="submission" date="2015-04" db="EMBL/GenBank/DDBJ databases">
        <title>Complete Sequence for the Genome of the Thioalkalivibrio versutus D301.</title>
        <authorList>
            <person name="Mu T."/>
            <person name="Zhou J."/>
            <person name="Xu X."/>
        </authorList>
    </citation>
    <scope>NUCLEOTIDE SEQUENCE [LARGE SCALE GENOMIC DNA]</scope>
    <source>
        <strain evidence="14 15">D301</strain>
    </source>
</reference>
<name>A0A0G3G6S4_9GAMM</name>
<evidence type="ECO:0000313" key="14">
    <source>
        <dbReference type="EMBL" id="AKJ96079.1"/>
    </source>
</evidence>
<feature type="domain" description="POTRA" evidence="12">
    <location>
        <begin position="157"/>
        <end position="209"/>
    </location>
</feature>
<keyword evidence="7" id="KW-0472">Membrane</keyword>
<keyword evidence="6" id="KW-0732">Signal</keyword>
<dbReference type="InterPro" id="IPR035243">
    <property type="entry name" value="TamA_POTRA_Dom_1"/>
</dbReference>
<keyword evidence="15" id="KW-1185">Reference proteome</keyword>
<dbReference type="GO" id="GO:0097347">
    <property type="term" value="C:TAM protein secretion complex"/>
    <property type="evidence" value="ECO:0007669"/>
    <property type="project" value="TreeGrafter"/>
</dbReference>
<dbReference type="Gene3D" id="2.40.160.50">
    <property type="entry name" value="membrane protein fhac: a member of the omp85/tpsb transporter family"/>
    <property type="match status" value="1"/>
</dbReference>
<evidence type="ECO:0000256" key="7">
    <source>
        <dbReference type="ARBA" id="ARBA00023136"/>
    </source>
</evidence>
<evidence type="ECO:0000256" key="3">
    <source>
        <dbReference type="ARBA" id="ARBA00015419"/>
    </source>
</evidence>
<evidence type="ECO:0000256" key="5">
    <source>
        <dbReference type="ARBA" id="ARBA00022692"/>
    </source>
</evidence>
<dbReference type="OrthoDB" id="9769707at2"/>
<dbReference type="PANTHER" id="PTHR12815">
    <property type="entry name" value="SORTING AND ASSEMBLY MACHINERY SAMM50 PROTEIN FAMILY MEMBER"/>
    <property type="match status" value="1"/>
</dbReference>
<dbReference type="InterPro" id="IPR039910">
    <property type="entry name" value="D15-like"/>
</dbReference>
<comment type="subcellular location">
    <subcellularLocation>
        <location evidence="1">Cell outer membrane</location>
    </subcellularLocation>
</comment>
<dbReference type="InterPro" id="IPR010827">
    <property type="entry name" value="BamA/TamA_POTRA"/>
</dbReference>
<keyword evidence="5" id="KW-0812">Transmembrane</keyword>
<dbReference type="Pfam" id="PF17243">
    <property type="entry name" value="POTRA_TamA_1"/>
    <property type="match status" value="1"/>
</dbReference>
<dbReference type="PATRIC" id="fig|106634.4.peg.2500"/>
<gene>
    <name evidence="14" type="ORF">TVD_12265</name>
</gene>
<dbReference type="InterPro" id="IPR000184">
    <property type="entry name" value="Bac_surfAg_D15"/>
</dbReference>
<dbReference type="GO" id="GO:0009306">
    <property type="term" value="P:protein secretion"/>
    <property type="evidence" value="ECO:0007669"/>
    <property type="project" value="TreeGrafter"/>
</dbReference>
<evidence type="ECO:0000259" key="12">
    <source>
        <dbReference type="Pfam" id="PF07244"/>
    </source>
</evidence>
<dbReference type="EMBL" id="CP011367">
    <property type="protein sequence ID" value="AKJ96079.1"/>
    <property type="molecule type" value="Genomic_DNA"/>
</dbReference>
<feature type="domain" description="POTRA" evidence="12">
    <location>
        <begin position="223"/>
        <end position="281"/>
    </location>
</feature>
<dbReference type="Gene3D" id="3.10.20.310">
    <property type="entry name" value="membrane protein fhac"/>
    <property type="match status" value="3"/>
</dbReference>
<comment type="subunit">
    <text evidence="10">Interacts with TamB to form the translocation and assembly module (TAM).</text>
</comment>
<evidence type="ECO:0000256" key="2">
    <source>
        <dbReference type="ARBA" id="ARBA00010248"/>
    </source>
</evidence>
<evidence type="ECO:0000259" key="13">
    <source>
        <dbReference type="Pfam" id="PF17243"/>
    </source>
</evidence>
<keyword evidence="4" id="KW-1134">Transmembrane beta strand</keyword>
<evidence type="ECO:0000256" key="9">
    <source>
        <dbReference type="ARBA" id="ARBA00033063"/>
    </source>
</evidence>
<feature type="domain" description="TamA POTRA" evidence="13">
    <location>
        <begin position="58"/>
        <end position="133"/>
    </location>
</feature>
<dbReference type="RefSeq" id="WP_047251712.1">
    <property type="nucleotide sequence ID" value="NZ_CP011367.1"/>
</dbReference>
<organism evidence="14 15">
    <name type="scientific">Thioalkalivibrio versutus</name>
    <dbReference type="NCBI Taxonomy" id="106634"/>
    <lineage>
        <taxon>Bacteria</taxon>
        <taxon>Pseudomonadati</taxon>
        <taxon>Pseudomonadota</taxon>
        <taxon>Gammaproteobacteria</taxon>
        <taxon>Chromatiales</taxon>
        <taxon>Ectothiorhodospiraceae</taxon>
        <taxon>Thioalkalivibrio</taxon>
    </lineage>
</organism>
<dbReference type="GO" id="GO:0009279">
    <property type="term" value="C:cell outer membrane"/>
    <property type="evidence" value="ECO:0007669"/>
    <property type="project" value="UniProtKB-SubCell"/>
</dbReference>
<protein>
    <recommendedName>
        <fullName evidence="3">Translocation and assembly module subunit TamA</fullName>
    </recommendedName>
    <alternativeName>
        <fullName evidence="9">Autotransporter assembly factor TamA</fullName>
    </alternativeName>
</protein>
<evidence type="ECO:0000256" key="8">
    <source>
        <dbReference type="ARBA" id="ARBA00023237"/>
    </source>
</evidence>
<dbReference type="Pfam" id="PF01103">
    <property type="entry name" value="Omp85"/>
    <property type="match status" value="1"/>
</dbReference>
<keyword evidence="8" id="KW-0998">Cell outer membrane</keyword>
<comment type="similarity">
    <text evidence="2">Belongs to the TamA family.</text>
</comment>
<dbReference type="STRING" id="106634.TVD_12265"/>
<dbReference type="KEGG" id="tvr:TVD_12265"/>
<sequence>MSTRSPFRNRYHRFMTHARAPVVRRPARTGLGVVAMLLVALAGIPGAAGAQDGSTPGLQIEGGTDAQRSNIRNSINLARHPCDLPGFREGRVLRDTEARATDALRAIGFYDPELVLDFERHEACWDIRITLDPGPPTTVEQVDLQITGEGAGDLGFEAVLSQTEIREGDTLRHDRYEALRNRMTRIASDRGYFDADLHTRRLEVDRDTRSATIRLHMDTGDRYRVGRVHIDQDILSEDFVQRMVPFAAGDPYSSAQIIALQRNLNDSGYFGGVRVRPQRDAAEGLQVPILVELEPRKRHSYEAGIGYSTDIGPRIRLRYEHRYANRIGHRYQAEIEASPVRSGIGYNYEIPLRDPLRERLNLFTTYRTEDTDTQQSDRFQVGANRVLQRRSGWQTTEGLRYEYEDYTAGEDDSGRSNLLIPSYRISRMEADEPMTPRRGYRFETTLQGAREEILSSTSFAQVLASGKVVRGLGTGRVLARVDAGFTDVDSVSDLPSSLRFYAGGDASIRGYGYQRVGPRNDSGDVIGGRHKVVGSLEYDYPVVGNWSAAAFVDAGNVVNEWDEFDPVYGVGIGVRWRSPVGPLRVDLAHGPDSDDDFRIHFSMGPDL</sequence>
<evidence type="ECO:0000259" key="11">
    <source>
        <dbReference type="Pfam" id="PF01103"/>
    </source>
</evidence>
<dbReference type="Proteomes" id="UP000064201">
    <property type="component" value="Chromosome"/>
</dbReference>
<proteinExistence type="inferred from homology"/>
<evidence type="ECO:0000313" key="15">
    <source>
        <dbReference type="Proteomes" id="UP000064201"/>
    </source>
</evidence>
<evidence type="ECO:0000256" key="10">
    <source>
        <dbReference type="ARBA" id="ARBA00093548"/>
    </source>
</evidence>
<dbReference type="Pfam" id="PF07244">
    <property type="entry name" value="POTRA"/>
    <property type="match status" value="2"/>
</dbReference>
<accession>A0A0G3G6S4</accession>
<feature type="domain" description="Bacterial surface antigen (D15)" evidence="11">
    <location>
        <begin position="345"/>
        <end position="604"/>
    </location>
</feature>
<evidence type="ECO:0000256" key="4">
    <source>
        <dbReference type="ARBA" id="ARBA00022452"/>
    </source>
</evidence>
<dbReference type="PANTHER" id="PTHR12815:SF47">
    <property type="entry name" value="TRANSLOCATION AND ASSEMBLY MODULE SUBUNIT TAMA"/>
    <property type="match status" value="1"/>
</dbReference>
<dbReference type="AlphaFoldDB" id="A0A0G3G6S4"/>
<evidence type="ECO:0000256" key="6">
    <source>
        <dbReference type="ARBA" id="ARBA00022729"/>
    </source>
</evidence>
<evidence type="ECO:0000256" key="1">
    <source>
        <dbReference type="ARBA" id="ARBA00004442"/>
    </source>
</evidence>